<reference evidence="2 3" key="1">
    <citation type="submission" date="2021-08" db="EMBL/GenBank/DDBJ databases">
        <title>Lysobacter sp. strain CJ11 Genome sequencing and assembly.</title>
        <authorList>
            <person name="Kim I."/>
        </authorList>
    </citation>
    <scope>NUCLEOTIDE SEQUENCE [LARGE SCALE GENOMIC DNA]</scope>
    <source>
        <strain evidence="2 3">CJ11</strain>
    </source>
</reference>
<dbReference type="Proteomes" id="UP000824755">
    <property type="component" value="Chromosome"/>
</dbReference>
<name>A0ABX8WNG5_9GAMM</name>
<evidence type="ECO:0000256" key="1">
    <source>
        <dbReference type="SAM" id="Phobius"/>
    </source>
</evidence>
<feature type="transmembrane region" description="Helical" evidence="1">
    <location>
        <begin position="29"/>
        <end position="52"/>
    </location>
</feature>
<dbReference type="RefSeq" id="WP_220379455.1">
    <property type="nucleotide sequence ID" value="NZ_CP080544.1"/>
</dbReference>
<sequence length="62" mass="6712">MKKTVFSMTVWAMVMTGIAYFALPSYAGQLVASCVFGMAWGITTGAILYFSLKLIRALVARG</sequence>
<dbReference type="EMBL" id="CP080544">
    <property type="protein sequence ID" value="QYR52670.1"/>
    <property type="molecule type" value="Genomic_DNA"/>
</dbReference>
<dbReference type="PROSITE" id="PS51257">
    <property type="entry name" value="PROKAR_LIPOPROTEIN"/>
    <property type="match status" value="1"/>
</dbReference>
<evidence type="ECO:0000313" key="2">
    <source>
        <dbReference type="EMBL" id="QYR52670.1"/>
    </source>
</evidence>
<feature type="transmembrane region" description="Helical" evidence="1">
    <location>
        <begin position="5"/>
        <end position="23"/>
    </location>
</feature>
<keyword evidence="3" id="KW-1185">Reference proteome</keyword>
<organism evidence="2 3">
    <name type="scientific">Lysobacter soyae</name>
    <dbReference type="NCBI Taxonomy" id="2764185"/>
    <lineage>
        <taxon>Bacteria</taxon>
        <taxon>Pseudomonadati</taxon>
        <taxon>Pseudomonadota</taxon>
        <taxon>Gammaproteobacteria</taxon>
        <taxon>Lysobacterales</taxon>
        <taxon>Lysobacteraceae</taxon>
        <taxon>Lysobacter</taxon>
    </lineage>
</organism>
<accession>A0ABX8WNG5</accession>
<keyword evidence="1" id="KW-0472">Membrane</keyword>
<evidence type="ECO:0000313" key="3">
    <source>
        <dbReference type="Proteomes" id="UP000824755"/>
    </source>
</evidence>
<keyword evidence="1" id="KW-1133">Transmembrane helix</keyword>
<gene>
    <name evidence="2" type="ORF">H8L67_08775</name>
</gene>
<protein>
    <submittedName>
        <fullName evidence="2">Uncharacterized protein</fullName>
    </submittedName>
</protein>
<keyword evidence="1" id="KW-0812">Transmembrane</keyword>
<proteinExistence type="predicted"/>